<dbReference type="PROSITE" id="PS00893">
    <property type="entry name" value="NUDIX_BOX"/>
    <property type="match status" value="1"/>
</dbReference>
<comment type="cofactor">
    <cofactor evidence="1">
        <name>Mg(2+)</name>
        <dbReference type="ChEBI" id="CHEBI:18420"/>
    </cofactor>
</comment>
<proteinExistence type="inferred from homology"/>
<dbReference type="PANTHER" id="PTHR43222:SF2">
    <property type="entry name" value="NUDIX HYDROLASE 23, CHLOROPLASTIC"/>
    <property type="match status" value="1"/>
</dbReference>
<evidence type="ECO:0000256" key="4">
    <source>
        <dbReference type="RuleBase" id="RU003476"/>
    </source>
</evidence>
<organism evidence="6 7">
    <name type="scientific">Ornithobacterium rhinotracheale</name>
    <dbReference type="NCBI Taxonomy" id="28251"/>
    <lineage>
        <taxon>Bacteria</taxon>
        <taxon>Pseudomonadati</taxon>
        <taxon>Bacteroidota</taxon>
        <taxon>Flavobacteriia</taxon>
        <taxon>Flavobacteriales</taxon>
        <taxon>Weeksellaceae</taxon>
        <taxon>Ornithobacterium</taxon>
    </lineage>
</organism>
<gene>
    <name evidence="6" type="ORF">EQP59_02450</name>
</gene>
<dbReference type="PANTHER" id="PTHR43222">
    <property type="entry name" value="NUDIX HYDROLASE 23"/>
    <property type="match status" value="1"/>
</dbReference>
<protein>
    <submittedName>
        <fullName evidence="6">NUDIX domain-containing protein</fullName>
    </submittedName>
</protein>
<dbReference type="InterPro" id="IPR015797">
    <property type="entry name" value="NUDIX_hydrolase-like_dom_sf"/>
</dbReference>
<dbReference type="AlphaFoldDB" id="A0A410JQ81"/>
<dbReference type="PROSITE" id="PS51462">
    <property type="entry name" value="NUDIX"/>
    <property type="match status" value="1"/>
</dbReference>
<evidence type="ECO:0000256" key="1">
    <source>
        <dbReference type="ARBA" id="ARBA00001946"/>
    </source>
</evidence>
<evidence type="ECO:0000313" key="7">
    <source>
        <dbReference type="Proteomes" id="UP000287701"/>
    </source>
</evidence>
<dbReference type="CDD" id="cd04681">
    <property type="entry name" value="NUDIX_Hydrolase"/>
    <property type="match status" value="1"/>
</dbReference>
<dbReference type="EMBL" id="CP035107">
    <property type="protein sequence ID" value="QAR30299.1"/>
    <property type="molecule type" value="Genomic_DNA"/>
</dbReference>
<dbReference type="OrthoDB" id="9786141at2"/>
<reference evidence="6 7" key="1">
    <citation type="submission" date="2019-01" db="EMBL/GenBank/DDBJ databases">
        <title>Whole Genome of Ornithobacterium rhinotracheale FARPER-174b.</title>
        <authorList>
            <person name="Tataje-Lavanda L.A."/>
            <person name="Montalvan A."/>
            <person name="Montesinos R."/>
            <person name="Zimic M."/>
            <person name="Fernandez-Sanchez M."/>
            <person name="Fernandez-Diaz M."/>
        </authorList>
    </citation>
    <scope>NUCLEOTIDE SEQUENCE [LARGE SCALE GENOMIC DNA]</scope>
    <source>
        <strain evidence="6 7">FARPER-174b</strain>
    </source>
</reference>
<name>A0A410JQ81_ORNRH</name>
<sequence length="171" mass="19797">MAELFKYCPNCGSENHEFINSHRFECKDCGFVYYHNMAAAVMVIIERNGKYLFTIRNNEPAKGKLDFPGGFVDPGETAAEAVVRELKEELDLDLNIDDLQLIDTEANDYLFKNIPYRTLDVIFKITLDHDVVLKKEDSEIQDVMWLSKDEIDLDKIGFRSMKKVVEKHVLK</sequence>
<evidence type="ECO:0000313" key="6">
    <source>
        <dbReference type="EMBL" id="QAR30299.1"/>
    </source>
</evidence>
<dbReference type="Proteomes" id="UP000287701">
    <property type="component" value="Chromosome"/>
</dbReference>
<evidence type="ECO:0000256" key="3">
    <source>
        <dbReference type="ARBA" id="ARBA00022842"/>
    </source>
</evidence>
<evidence type="ECO:0000256" key="2">
    <source>
        <dbReference type="ARBA" id="ARBA00022801"/>
    </source>
</evidence>
<keyword evidence="3" id="KW-0460">Magnesium</keyword>
<dbReference type="GO" id="GO:0016787">
    <property type="term" value="F:hydrolase activity"/>
    <property type="evidence" value="ECO:0007669"/>
    <property type="project" value="UniProtKB-KW"/>
</dbReference>
<dbReference type="RefSeq" id="WP_128500797.1">
    <property type="nucleotide sequence ID" value="NZ_CP035107.1"/>
</dbReference>
<dbReference type="Pfam" id="PF00293">
    <property type="entry name" value="NUDIX"/>
    <property type="match status" value="1"/>
</dbReference>
<dbReference type="PRINTS" id="PR00502">
    <property type="entry name" value="NUDIXFAMILY"/>
</dbReference>
<dbReference type="Gene3D" id="3.90.79.10">
    <property type="entry name" value="Nucleoside Triphosphate Pyrophosphohydrolase"/>
    <property type="match status" value="1"/>
</dbReference>
<evidence type="ECO:0000259" key="5">
    <source>
        <dbReference type="PROSITE" id="PS51462"/>
    </source>
</evidence>
<accession>A0A410JQ81</accession>
<dbReference type="InterPro" id="IPR020476">
    <property type="entry name" value="Nudix_hydrolase"/>
</dbReference>
<dbReference type="InterPro" id="IPR000086">
    <property type="entry name" value="NUDIX_hydrolase_dom"/>
</dbReference>
<dbReference type="SUPFAM" id="SSF55811">
    <property type="entry name" value="Nudix"/>
    <property type="match status" value="1"/>
</dbReference>
<dbReference type="InterPro" id="IPR020084">
    <property type="entry name" value="NUDIX_hydrolase_CS"/>
</dbReference>
<comment type="similarity">
    <text evidence="4">Belongs to the Nudix hydrolase family.</text>
</comment>
<keyword evidence="2 4" id="KW-0378">Hydrolase</keyword>
<feature type="domain" description="Nudix hydrolase" evidence="5">
    <location>
        <begin position="34"/>
        <end position="171"/>
    </location>
</feature>